<evidence type="ECO:0000256" key="1">
    <source>
        <dbReference type="ARBA" id="ARBA00004132"/>
    </source>
</evidence>
<feature type="region of interest" description="Disordered" evidence="5">
    <location>
        <begin position="162"/>
        <end position="192"/>
    </location>
</feature>
<name>A0A388LG40_CHABU</name>
<dbReference type="GO" id="GO:0043130">
    <property type="term" value="F:ubiquitin binding"/>
    <property type="evidence" value="ECO:0007669"/>
    <property type="project" value="InterPro"/>
</dbReference>
<feature type="region of interest" description="Disordered" evidence="5">
    <location>
        <begin position="454"/>
        <end position="479"/>
    </location>
</feature>
<dbReference type="Gramene" id="GBG81268">
    <property type="protein sequence ID" value="GBG81268"/>
    <property type="gene ID" value="CBR_g31940"/>
</dbReference>
<dbReference type="GO" id="GO:0035091">
    <property type="term" value="F:phosphatidylinositol binding"/>
    <property type="evidence" value="ECO:0007669"/>
    <property type="project" value="InterPro"/>
</dbReference>
<dbReference type="InterPro" id="IPR039273">
    <property type="entry name" value="TEPSIN"/>
</dbReference>
<dbReference type="EMBL" id="BFEA01000369">
    <property type="protein sequence ID" value="GBG81268.1"/>
    <property type="molecule type" value="Genomic_DNA"/>
</dbReference>
<evidence type="ECO:0000259" key="6">
    <source>
        <dbReference type="SMART" id="SM00288"/>
    </source>
</evidence>
<evidence type="ECO:0000256" key="4">
    <source>
        <dbReference type="ARBA" id="ARBA00023329"/>
    </source>
</evidence>
<evidence type="ECO:0000256" key="5">
    <source>
        <dbReference type="SAM" id="MobiDB-lite"/>
    </source>
</evidence>
<proteinExistence type="predicted"/>
<feature type="region of interest" description="Disordered" evidence="5">
    <location>
        <begin position="220"/>
        <end position="330"/>
    </location>
</feature>
<evidence type="ECO:0000313" key="8">
    <source>
        <dbReference type="Proteomes" id="UP000265515"/>
    </source>
</evidence>
<sequence>MFSAPESAVKMTLQAVEAFKRSRLIDAATSDDENITPVYKLDEISELLRTSSAEVIKDVIDHLLKKLDHKSPLVKQKVLRVMKFALGKGGPEFRRELQRHSSTIRALFNYKGQPHPLRGDSLNKAVRETAHDAIQAMFVDAPKGGVGSIEGGTGLGKRIQGFGGGGEGVMGRGGEIGGGGGGEDRRDQSGLSGMIGLGSASLLSGLEIATEVASNIAVGYRSGSGTRRPLNSGNSADDGWGAERGRGDSRGIGFGGYRGGNAGGEREGRGGGGEWGSKQYGSGRHSGEDWGSRLSPMACGTGDTSGALRSPREAGGVENRPAVGSEAGKAAGGVHVGVPLEEDRLVERMTMPGGVRLQPTTEALREFVNTAQRLDGFHLAKAFDRQLRAHAWQSRLKALYALEALLRVGKEGGPTCSAEAVYNYFANDANSVVDCLSLIQTSVRERAKKVLELLTPPERLEEGESSKHQTGSRDSGAAGISTAAAAAAATVRVVPKEPLIDMGENDLLGEMDGVNSAGPPSREDEAPGDGNVSITASPPSVVTTVPHDLLGQDLLSDGHLHVGAPTVGLSLGESGGSDGDPGGLFSGLDVDGGNCSRGDVSGAGGDPVGNLFGDLTLAASPSPTTASTASTASTAAAGGPNKAQFSQVSAASGGTRATGALTEGTHADGEVAVARGKAAGGTTVGAAEAFKGLGLQRPNMKPMRPRISATRGSGTGGQASVHQPGAVRGAVVVPQMAVLGTSGMVGVGMGVGLCSSPQGMVPVQLVPGTAFVPTQLISPGMGMAGRGVAAAGGTVNGSVTEVGGAGMGMRMGPLGLNMRALGNYCSDFMGDATTPSQLLSAESTKKKETKAFDFISDHVSAAAKQKQTSG</sequence>
<gene>
    <name evidence="7" type="ORF">CBR_g31940</name>
</gene>
<dbReference type="STRING" id="69332.A0A388LG40"/>
<dbReference type="Gene3D" id="1.25.40.90">
    <property type="match status" value="1"/>
</dbReference>
<dbReference type="Pfam" id="PF01417">
    <property type="entry name" value="ENTH"/>
    <property type="match status" value="1"/>
</dbReference>
<feature type="compositionally biased region" description="Gly residues" evidence="5">
    <location>
        <begin position="250"/>
        <end position="263"/>
    </location>
</feature>
<dbReference type="SMART" id="SM00288">
    <property type="entry name" value="VHS"/>
    <property type="match status" value="1"/>
</dbReference>
<organism evidence="7 8">
    <name type="scientific">Chara braunii</name>
    <name type="common">Braun's stonewort</name>
    <dbReference type="NCBI Taxonomy" id="69332"/>
    <lineage>
        <taxon>Eukaryota</taxon>
        <taxon>Viridiplantae</taxon>
        <taxon>Streptophyta</taxon>
        <taxon>Charophyceae</taxon>
        <taxon>Charales</taxon>
        <taxon>Characeae</taxon>
        <taxon>Chara</taxon>
    </lineage>
</organism>
<dbReference type="OrthoDB" id="118154at2759"/>
<dbReference type="PANTHER" id="PTHR21514:SF0">
    <property type="entry name" value="AP-4 COMPLEX ACCESSORY SUBUNIT TEPSIN"/>
    <property type="match status" value="1"/>
</dbReference>
<comment type="caution">
    <text evidence="7">The sequence shown here is derived from an EMBL/GenBank/DDBJ whole genome shotgun (WGS) entry which is preliminary data.</text>
</comment>
<feature type="compositionally biased region" description="Low complexity" evidence="5">
    <location>
        <begin position="621"/>
        <end position="637"/>
    </location>
</feature>
<keyword evidence="8" id="KW-1185">Reference proteome</keyword>
<accession>A0A388LG40</accession>
<feature type="region of interest" description="Disordered" evidence="5">
    <location>
        <begin position="507"/>
        <end position="533"/>
    </location>
</feature>
<evidence type="ECO:0000256" key="2">
    <source>
        <dbReference type="ARBA" id="ARBA00004601"/>
    </source>
</evidence>
<feature type="domain" description="VHS" evidence="6">
    <location>
        <begin position="21"/>
        <end position="160"/>
    </location>
</feature>
<dbReference type="InterPro" id="IPR013809">
    <property type="entry name" value="ENTH"/>
</dbReference>
<comment type="subcellular location">
    <subcellularLocation>
        <location evidence="1">Cytoplasmic vesicle</location>
        <location evidence="1">Clathrin-coated vesicle</location>
    </subcellularLocation>
    <subcellularLocation>
        <location evidence="2">Golgi apparatus</location>
        <location evidence="2">trans-Golgi network</location>
    </subcellularLocation>
</comment>
<keyword evidence="3" id="KW-0333">Golgi apparatus</keyword>
<feature type="region of interest" description="Disordered" evidence="5">
    <location>
        <begin position="621"/>
        <end position="641"/>
    </location>
</feature>
<dbReference type="InterPro" id="IPR002014">
    <property type="entry name" value="VHS_dom"/>
</dbReference>
<dbReference type="InterPro" id="IPR035802">
    <property type="entry name" value="ENTH/VHS_tepsin"/>
</dbReference>
<dbReference type="AlphaFoldDB" id="A0A388LG40"/>
<dbReference type="SUPFAM" id="SSF48464">
    <property type="entry name" value="ENTH/VHS domain"/>
    <property type="match status" value="2"/>
</dbReference>
<feature type="compositionally biased region" description="Gly residues" evidence="5">
    <location>
        <begin position="162"/>
        <end position="181"/>
    </location>
</feature>
<evidence type="ECO:0000313" key="7">
    <source>
        <dbReference type="EMBL" id="GBG81268.1"/>
    </source>
</evidence>
<keyword evidence="4" id="KW-0968">Cytoplasmic vesicle</keyword>
<dbReference type="CDD" id="cd03572">
    <property type="entry name" value="ENTH_like_Tepsin"/>
    <property type="match status" value="1"/>
</dbReference>
<protein>
    <recommendedName>
        <fullName evidence="6">VHS domain-containing protein</fullName>
    </recommendedName>
</protein>
<feature type="compositionally biased region" description="Polar residues" evidence="5">
    <location>
        <begin position="223"/>
        <end position="235"/>
    </location>
</feature>
<reference evidence="7 8" key="1">
    <citation type="journal article" date="2018" name="Cell">
        <title>The Chara Genome: Secondary Complexity and Implications for Plant Terrestrialization.</title>
        <authorList>
            <person name="Nishiyama T."/>
            <person name="Sakayama H."/>
            <person name="Vries J.D."/>
            <person name="Buschmann H."/>
            <person name="Saint-Marcoux D."/>
            <person name="Ullrich K.K."/>
            <person name="Haas F.B."/>
            <person name="Vanderstraeten L."/>
            <person name="Becker D."/>
            <person name="Lang D."/>
            <person name="Vosolsobe S."/>
            <person name="Rombauts S."/>
            <person name="Wilhelmsson P.K.I."/>
            <person name="Janitza P."/>
            <person name="Kern R."/>
            <person name="Heyl A."/>
            <person name="Rumpler F."/>
            <person name="Villalobos L.I.A.C."/>
            <person name="Clay J.M."/>
            <person name="Skokan R."/>
            <person name="Toyoda A."/>
            <person name="Suzuki Y."/>
            <person name="Kagoshima H."/>
            <person name="Schijlen E."/>
            <person name="Tajeshwar N."/>
            <person name="Catarino B."/>
            <person name="Hetherington A.J."/>
            <person name="Saltykova A."/>
            <person name="Bonnot C."/>
            <person name="Breuninger H."/>
            <person name="Symeonidi A."/>
            <person name="Radhakrishnan G.V."/>
            <person name="Van Nieuwerburgh F."/>
            <person name="Deforce D."/>
            <person name="Chang C."/>
            <person name="Karol K.G."/>
            <person name="Hedrich R."/>
            <person name="Ulvskov P."/>
            <person name="Glockner G."/>
            <person name="Delwiche C.F."/>
            <person name="Petrasek J."/>
            <person name="Van de Peer Y."/>
            <person name="Friml J."/>
            <person name="Beilby M."/>
            <person name="Dolan L."/>
            <person name="Kohara Y."/>
            <person name="Sugano S."/>
            <person name="Fujiyama A."/>
            <person name="Delaux P.-M."/>
            <person name="Quint M."/>
            <person name="TheiBen G."/>
            <person name="Hagemann M."/>
            <person name="Harholt J."/>
            <person name="Dunand C."/>
            <person name="Zachgo S."/>
            <person name="Langdale J."/>
            <person name="Maumus F."/>
            <person name="Straeten D.V.D."/>
            <person name="Gould S.B."/>
            <person name="Rensing S.A."/>
        </authorList>
    </citation>
    <scope>NUCLEOTIDE SEQUENCE [LARGE SCALE GENOMIC DNA]</scope>
    <source>
        <strain evidence="7 8">S276</strain>
    </source>
</reference>
<dbReference type="GO" id="GO:0032588">
    <property type="term" value="C:trans-Golgi network membrane"/>
    <property type="evidence" value="ECO:0007669"/>
    <property type="project" value="TreeGrafter"/>
</dbReference>
<dbReference type="PANTHER" id="PTHR21514">
    <property type="entry name" value="AP-4 COMPLEX ACCESSORY SUBUNIT TEPSIN"/>
    <property type="match status" value="1"/>
</dbReference>
<dbReference type="InterPro" id="IPR008942">
    <property type="entry name" value="ENTH_VHS"/>
</dbReference>
<feature type="compositionally biased region" description="Basic and acidic residues" evidence="5">
    <location>
        <begin position="458"/>
        <end position="467"/>
    </location>
</feature>
<dbReference type="Proteomes" id="UP000265515">
    <property type="component" value="Unassembled WGS sequence"/>
</dbReference>
<evidence type="ECO:0000256" key="3">
    <source>
        <dbReference type="ARBA" id="ARBA00023034"/>
    </source>
</evidence>
<dbReference type="GO" id="GO:0030136">
    <property type="term" value="C:clathrin-coated vesicle"/>
    <property type="evidence" value="ECO:0007669"/>
    <property type="project" value="UniProtKB-SubCell"/>
</dbReference>